<dbReference type="GO" id="GO:0005829">
    <property type="term" value="C:cytosol"/>
    <property type="evidence" value="ECO:0007669"/>
    <property type="project" value="TreeGrafter"/>
</dbReference>
<feature type="region of interest" description="Disordered" evidence="6">
    <location>
        <begin position="453"/>
        <end position="496"/>
    </location>
</feature>
<dbReference type="InterPro" id="IPR009038">
    <property type="entry name" value="GOLD_dom"/>
</dbReference>
<dbReference type="OrthoDB" id="1854502at2759"/>
<dbReference type="PANTHER" id="PTHR10972:SF203">
    <property type="entry name" value="OXYSTEROL-BINDING PROTEIN HOMOLOG 3"/>
    <property type="match status" value="1"/>
</dbReference>
<dbReference type="VEuPathDB" id="FungiDB:TRICI_001939"/>
<dbReference type="AlphaFoldDB" id="A0A642VC54"/>
<evidence type="ECO:0000256" key="4">
    <source>
        <dbReference type="ARBA" id="ARBA00023121"/>
    </source>
</evidence>
<feature type="region of interest" description="Disordered" evidence="6">
    <location>
        <begin position="288"/>
        <end position="367"/>
    </location>
</feature>
<dbReference type="InterPro" id="IPR037239">
    <property type="entry name" value="OSBP_sf"/>
</dbReference>
<dbReference type="InterPro" id="IPR036598">
    <property type="entry name" value="GOLD_dom_sf"/>
</dbReference>
<evidence type="ECO:0000313" key="10">
    <source>
        <dbReference type="Proteomes" id="UP000761534"/>
    </source>
</evidence>
<evidence type="ECO:0000259" key="8">
    <source>
        <dbReference type="PROSITE" id="PS50866"/>
    </source>
</evidence>
<dbReference type="FunFam" id="2.40.160.120:FF:000001">
    <property type="entry name" value="Oxysterol-binding protein"/>
    <property type="match status" value="1"/>
</dbReference>
<dbReference type="InterPro" id="IPR001849">
    <property type="entry name" value="PH_domain"/>
</dbReference>
<feature type="compositionally biased region" description="Low complexity" evidence="6">
    <location>
        <begin position="343"/>
        <end position="356"/>
    </location>
</feature>
<dbReference type="SUPFAM" id="SSF50729">
    <property type="entry name" value="PH domain-like"/>
    <property type="match status" value="1"/>
</dbReference>
<sequence length="882" mass="99717">MERLEIHSKSFLIKWVNACDNCVINWQVKPNKKSINVGLFRKVAEFNLAGDPEDDKRQHGSISTEDLEERLQQNGLQKVYWHGKCNSEDFVKGQYDVDDGQGGMYALVFDNTFSKTTSKTVLFSQQVSTKKKSPALADVPVESSTVVSDGRYITGILLKKRRKRLQGYGRRYFSLDYKYGLLNYFLDQKSSLLRGSMPIQLCVISAKEQSRDIFIDSGMEVWSLKALTPADFHTWVQALDVARHAQVSQQGDSTAATPIRNSMIANEGNDWAKVEKLFSRLEAATSKAQNASSPILKQNEFSSSQTSLQDNGVPPTPPIPNEHKPEKTLQRKPSFWKRRASRKTSSSSREQQPSSSLGQSHTNASAESVVNGHVSDWHDLVSQLTEIVSDFKTVLAEREKSKKETMAAARNSMALARTPRQSMDVESVWSDEMFYDAHEGLDGGVVYVNVESSGGEEEVDDDDDLSTLSDDENETRLRKDLSSHHPMPKHDLYPLPDITSPVKRRATIAEQKGMPPSLVSILRKNVGKDLTTVAMPITMNEPISFLQRLAEFVEASNLIDKAVTSNDPVERVMLIALFGITSLSGFRAKERCARKSFNPLLGETYELVREDKGFRLVAEKISHRPVGFAMQAESKDWTLQYSGYPKQKFWGKSAEFTDTGPYRITLNESGEAFEFLQPAIFMRNIIAGEKYMEPVGSMTAYSSTGAKAVVQFKAGGMFSGRSEDLTINGYDSNGKQSEVEYQGTWTNEVGIFKGPHKGQVLWKASKMLPDYEKKYGFSEFMATLNEITPVEDGHIPPTDSRLRPDQRMYEQGDIDRAEQKKVELEEKQRAARHEMEQKSENWKPTFFELSSDGNDFYVLKNGPENYWERRKNHYWDKLPNIF</sequence>
<dbReference type="InterPro" id="IPR041680">
    <property type="entry name" value="PH_8"/>
</dbReference>
<keyword evidence="2" id="KW-0813">Transport</keyword>
<feature type="compositionally biased region" description="Polar residues" evidence="6">
    <location>
        <begin position="288"/>
        <end position="310"/>
    </location>
</feature>
<dbReference type="Gene3D" id="2.30.29.30">
    <property type="entry name" value="Pleckstrin-homology domain (PH domain)/Phosphotyrosine-binding domain (PTB)"/>
    <property type="match status" value="1"/>
</dbReference>
<keyword evidence="3" id="KW-0445">Lipid transport</keyword>
<dbReference type="SMART" id="SM00233">
    <property type="entry name" value="PH"/>
    <property type="match status" value="1"/>
</dbReference>
<dbReference type="GO" id="GO:0034727">
    <property type="term" value="P:piecemeal microautophagy of the nucleus"/>
    <property type="evidence" value="ECO:0007669"/>
    <property type="project" value="TreeGrafter"/>
</dbReference>
<dbReference type="PROSITE" id="PS50003">
    <property type="entry name" value="PH_DOMAIN"/>
    <property type="match status" value="1"/>
</dbReference>
<evidence type="ECO:0000256" key="1">
    <source>
        <dbReference type="ARBA" id="ARBA00008842"/>
    </source>
</evidence>
<keyword evidence="10" id="KW-1185">Reference proteome</keyword>
<dbReference type="SUPFAM" id="SSF101576">
    <property type="entry name" value="Supernatant protein factor (SPF), C-terminal domain"/>
    <property type="match status" value="1"/>
</dbReference>
<feature type="coiled-coil region" evidence="5">
    <location>
        <begin position="807"/>
        <end position="841"/>
    </location>
</feature>
<accession>A0A642VC54</accession>
<dbReference type="GO" id="GO:0032934">
    <property type="term" value="F:sterol binding"/>
    <property type="evidence" value="ECO:0007669"/>
    <property type="project" value="TreeGrafter"/>
</dbReference>
<comment type="similarity">
    <text evidence="1">Belongs to the OSBP family.</text>
</comment>
<dbReference type="GO" id="GO:0032541">
    <property type="term" value="C:cortical endoplasmic reticulum"/>
    <property type="evidence" value="ECO:0007669"/>
    <property type="project" value="TreeGrafter"/>
</dbReference>
<evidence type="ECO:0000313" key="9">
    <source>
        <dbReference type="EMBL" id="KAA8915925.1"/>
    </source>
</evidence>
<dbReference type="Gene3D" id="2.40.160.120">
    <property type="match status" value="1"/>
</dbReference>
<dbReference type="GO" id="GO:0005886">
    <property type="term" value="C:plasma membrane"/>
    <property type="evidence" value="ECO:0007669"/>
    <property type="project" value="TreeGrafter"/>
</dbReference>
<dbReference type="Pfam" id="PF15409">
    <property type="entry name" value="PH_8"/>
    <property type="match status" value="1"/>
</dbReference>
<evidence type="ECO:0000256" key="2">
    <source>
        <dbReference type="ARBA" id="ARBA00022448"/>
    </source>
</evidence>
<dbReference type="SUPFAM" id="SSF144000">
    <property type="entry name" value="Oxysterol-binding protein-like"/>
    <property type="match status" value="1"/>
</dbReference>
<dbReference type="Pfam" id="PF01237">
    <property type="entry name" value="Oxysterol_BP"/>
    <property type="match status" value="1"/>
</dbReference>
<comment type="caution">
    <text evidence="9">The sequence shown here is derived from an EMBL/GenBank/DDBJ whole genome shotgun (WGS) entry which is preliminary data.</text>
</comment>
<dbReference type="CDD" id="cd13289">
    <property type="entry name" value="PH_Osh3p_yeast"/>
    <property type="match status" value="1"/>
</dbReference>
<keyword evidence="5" id="KW-0175">Coiled coil</keyword>
<dbReference type="GO" id="GO:0030011">
    <property type="term" value="P:maintenance of cell polarity"/>
    <property type="evidence" value="ECO:0007669"/>
    <property type="project" value="TreeGrafter"/>
</dbReference>
<dbReference type="GO" id="GO:0097038">
    <property type="term" value="C:perinuclear endoplasmic reticulum"/>
    <property type="evidence" value="ECO:0007669"/>
    <property type="project" value="TreeGrafter"/>
</dbReference>
<dbReference type="GO" id="GO:0006887">
    <property type="term" value="P:exocytosis"/>
    <property type="evidence" value="ECO:0007669"/>
    <property type="project" value="TreeGrafter"/>
</dbReference>
<dbReference type="Gene3D" id="2.60.120.680">
    <property type="entry name" value="GOLD domain"/>
    <property type="match status" value="1"/>
</dbReference>
<feature type="compositionally biased region" description="Basic and acidic residues" evidence="6">
    <location>
        <begin position="474"/>
        <end position="492"/>
    </location>
</feature>
<gene>
    <name evidence="9" type="ORF">TRICI_001939</name>
</gene>
<evidence type="ECO:0000256" key="5">
    <source>
        <dbReference type="SAM" id="Coils"/>
    </source>
</evidence>
<dbReference type="PROSITE" id="PS50866">
    <property type="entry name" value="GOLD"/>
    <property type="match status" value="1"/>
</dbReference>
<dbReference type="GO" id="GO:0035621">
    <property type="term" value="P:ER to Golgi ceramide transport"/>
    <property type="evidence" value="ECO:0007669"/>
    <property type="project" value="TreeGrafter"/>
</dbReference>
<dbReference type="InterPro" id="IPR011993">
    <property type="entry name" value="PH-like_dom_sf"/>
</dbReference>
<keyword evidence="4" id="KW-0446">Lipid-binding</keyword>
<dbReference type="InterPro" id="IPR000648">
    <property type="entry name" value="Oxysterol-bd"/>
</dbReference>
<protein>
    <submittedName>
        <fullName evidence="9">Uncharacterized protein</fullName>
    </submittedName>
</protein>
<proteinExistence type="inferred from homology"/>
<evidence type="ECO:0000259" key="7">
    <source>
        <dbReference type="PROSITE" id="PS50003"/>
    </source>
</evidence>
<feature type="compositionally biased region" description="Acidic residues" evidence="6">
    <location>
        <begin position="454"/>
        <end position="473"/>
    </location>
</feature>
<evidence type="ECO:0000256" key="3">
    <source>
        <dbReference type="ARBA" id="ARBA00023055"/>
    </source>
</evidence>
<dbReference type="EMBL" id="SWFS01000131">
    <property type="protein sequence ID" value="KAA8915925.1"/>
    <property type="molecule type" value="Genomic_DNA"/>
</dbReference>
<feature type="domain" description="PH" evidence="7">
    <location>
        <begin position="150"/>
        <end position="244"/>
    </location>
</feature>
<dbReference type="GO" id="GO:0006897">
    <property type="term" value="P:endocytosis"/>
    <property type="evidence" value="ECO:0007669"/>
    <property type="project" value="TreeGrafter"/>
</dbReference>
<dbReference type="Proteomes" id="UP000761534">
    <property type="component" value="Unassembled WGS sequence"/>
</dbReference>
<name>A0A642VC54_9ASCO</name>
<dbReference type="PANTHER" id="PTHR10972">
    <property type="entry name" value="OXYSTEROL-BINDING PROTEIN-RELATED"/>
    <property type="match status" value="1"/>
</dbReference>
<feature type="compositionally biased region" description="Polar residues" evidence="6">
    <location>
        <begin position="357"/>
        <end position="367"/>
    </location>
</feature>
<organism evidence="9 10">
    <name type="scientific">Trichomonascus ciferrii</name>
    <dbReference type="NCBI Taxonomy" id="44093"/>
    <lineage>
        <taxon>Eukaryota</taxon>
        <taxon>Fungi</taxon>
        <taxon>Dikarya</taxon>
        <taxon>Ascomycota</taxon>
        <taxon>Saccharomycotina</taxon>
        <taxon>Dipodascomycetes</taxon>
        <taxon>Dipodascales</taxon>
        <taxon>Trichomonascaceae</taxon>
        <taxon>Trichomonascus</taxon>
        <taxon>Trichomonascus ciferrii complex</taxon>
    </lineage>
</organism>
<dbReference type="GO" id="GO:0120009">
    <property type="term" value="P:intermembrane lipid transfer"/>
    <property type="evidence" value="ECO:0007669"/>
    <property type="project" value="UniProtKB-ARBA"/>
</dbReference>
<evidence type="ECO:0000256" key="6">
    <source>
        <dbReference type="SAM" id="MobiDB-lite"/>
    </source>
</evidence>
<reference evidence="9" key="1">
    <citation type="journal article" date="2019" name="G3 (Bethesda)">
        <title>Genome Assemblies of Two Rare Opportunistic Yeast Pathogens: Diutina rugosa (syn. Candida rugosa) and Trichomonascus ciferrii (syn. Candida ciferrii).</title>
        <authorList>
            <person name="Mixao V."/>
            <person name="Saus E."/>
            <person name="Hansen A.P."/>
            <person name="Lass-Florl C."/>
            <person name="Gabaldon T."/>
        </authorList>
    </citation>
    <scope>NUCLEOTIDE SEQUENCE</scope>
    <source>
        <strain evidence="9">CBS 4856</strain>
    </source>
</reference>
<feature type="domain" description="GOLD" evidence="8">
    <location>
        <begin position="1"/>
        <end position="127"/>
    </location>
</feature>
<dbReference type="Gene3D" id="3.30.70.3490">
    <property type="match status" value="1"/>
</dbReference>